<feature type="domain" description="FecR protein" evidence="2">
    <location>
        <begin position="140"/>
        <end position="232"/>
    </location>
</feature>
<dbReference type="InterPro" id="IPR012373">
    <property type="entry name" value="Ferrdict_sens_TM"/>
</dbReference>
<dbReference type="PIRSF" id="PIRSF018266">
    <property type="entry name" value="FecR"/>
    <property type="match status" value="1"/>
</dbReference>
<evidence type="ECO:0000259" key="2">
    <source>
        <dbReference type="Pfam" id="PF04773"/>
    </source>
</evidence>
<evidence type="ECO:0000259" key="3">
    <source>
        <dbReference type="Pfam" id="PF16344"/>
    </source>
</evidence>
<accession>A0ABT8L4E5</accession>
<proteinExistence type="predicted"/>
<sequence length="347" mass="39665">MHKDTLYDLFARYLVGKADQDDIEELQKWLEASEENKTFFQSITTYWDTELDYFKKDSDSLAQKLAERIKESDENHQGRLMESGYPGRPESNRTLIFSPKIAAAIAAFIIAGATVIFSGYFNRFINFTETENSVTYVERSTKPGEKLNVKLPDGSLVKLNSSSKLIFPDKFSNRQRKITLIGEAFFEVTKDPERPFNIKSGGISTTVLGTTFNIRAFPDEKDITVAVVSGRVAVESLNQNSKTILLEPDEMAIYSKENNQTVKSNFDYMEAVAWKDGIIYFKDANIYEILDTLEEWYGVSFKINRKLNREKGFTVSHKDKSLETILRGLSFSYGFQFEMEGKTININ</sequence>
<organism evidence="4 5">
    <name type="scientific">Agaribacillus aureus</name>
    <dbReference type="NCBI Taxonomy" id="3051825"/>
    <lineage>
        <taxon>Bacteria</taxon>
        <taxon>Pseudomonadati</taxon>
        <taxon>Bacteroidota</taxon>
        <taxon>Cytophagia</taxon>
        <taxon>Cytophagales</taxon>
        <taxon>Splendidivirgaceae</taxon>
        <taxon>Agaribacillus</taxon>
    </lineage>
</organism>
<evidence type="ECO:0000313" key="5">
    <source>
        <dbReference type="Proteomes" id="UP001172083"/>
    </source>
</evidence>
<evidence type="ECO:0000256" key="1">
    <source>
        <dbReference type="SAM" id="Phobius"/>
    </source>
</evidence>
<dbReference type="Pfam" id="PF04773">
    <property type="entry name" value="FecR"/>
    <property type="match status" value="1"/>
</dbReference>
<keyword evidence="1" id="KW-0472">Membrane</keyword>
<dbReference type="PANTHER" id="PTHR30273:SF2">
    <property type="entry name" value="PROTEIN FECR"/>
    <property type="match status" value="1"/>
</dbReference>
<dbReference type="Gene3D" id="3.55.50.30">
    <property type="match status" value="1"/>
</dbReference>
<name>A0ABT8L4E5_9BACT</name>
<keyword evidence="1" id="KW-0812">Transmembrane</keyword>
<dbReference type="Pfam" id="PF16344">
    <property type="entry name" value="FecR_C"/>
    <property type="match status" value="1"/>
</dbReference>
<protein>
    <submittedName>
        <fullName evidence="4">FecR domain-containing protein</fullName>
    </submittedName>
</protein>
<dbReference type="EMBL" id="JAUJEB010000001">
    <property type="protein sequence ID" value="MDN5212599.1"/>
    <property type="molecule type" value="Genomic_DNA"/>
</dbReference>
<dbReference type="RefSeq" id="WP_346757916.1">
    <property type="nucleotide sequence ID" value="NZ_JAUJEB010000001.1"/>
</dbReference>
<dbReference type="InterPro" id="IPR006860">
    <property type="entry name" value="FecR"/>
</dbReference>
<keyword evidence="5" id="KW-1185">Reference proteome</keyword>
<feature type="domain" description="Protein FecR C-terminal" evidence="3">
    <location>
        <begin position="279"/>
        <end position="346"/>
    </location>
</feature>
<dbReference type="PANTHER" id="PTHR30273">
    <property type="entry name" value="PERIPLASMIC SIGNAL SENSOR AND SIGMA FACTOR ACTIVATOR FECR-RELATED"/>
    <property type="match status" value="1"/>
</dbReference>
<keyword evidence="1" id="KW-1133">Transmembrane helix</keyword>
<gene>
    <name evidence="4" type="ORF">QQ020_11105</name>
</gene>
<feature type="transmembrane region" description="Helical" evidence="1">
    <location>
        <begin position="101"/>
        <end position="121"/>
    </location>
</feature>
<dbReference type="InterPro" id="IPR032508">
    <property type="entry name" value="FecR_C"/>
</dbReference>
<reference evidence="4" key="1">
    <citation type="submission" date="2023-06" db="EMBL/GenBank/DDBJ databases">
        <title>Genomic of Agaribacillus aureum.</title>
        <authorList>
            <person name="Wang G."/>
        </authorList>
    </citation>
    <scope>NUCLEOTIDE SEQUENCE</scope>
    <source>
        <strain evidence="4">BMA12</strain>
    </source>
</reference>
<comment type="caution">
    <text evidence="4">The sequence shown here is derived from an EMBL/GenBank/DDBJ whole genome shotgun (WGS) entry which is preliminary data.</text>
</comment>
<dbReference type="Gene3D" id="2.60.120.1440">
    <property type="match status" value="1"/>
</dbReference>
<dbReference type="Proteomes" id="UP001172083">
    <property type="component" value="Unassembled WGS sequence"/>
</dbReference>
<evidence type="ECO:0000313" key="4">
    <source>
        <dbReference type="EMBL" id="MDN5212599.1"/>
    </source>
</evidence>